<proteinExistence type="predicted"/>
<reference evidence="2" key="1">
    <citation type="submission" date="2016-11" db="UniProtKB">
        <authorList>
            <consortium name="WormBaseParasite"/>
        </authorList>
    </citation>
    <scope>IDENTIFICATION</scope>
</reference>
<dbReference type="AlphaFoldDB" id="A0A1I8FH30"/>
<accession>A0A1I8FH30</accession>
<organism evidence="1 2">
    <name type="scientific">Macrostomum lignano</name>
    <dbReference type="NCBI Taxonomy" id="282301"/>
    <lineage>
        <taxon>Eukaryota</taxon>
        <taxon>Metazoa</taxon>
        <taxon>Spiralia</taxon>
        <taxon>Lophotrochozoa</taxon>
        <taxon>Platyhelminthes</taxon>
        <taxon>Rhabditophora</taxon>
        <taxon>Macrostomorpha</taxon>
        <taxon>Macrostomida</taxon>
        <taxon>Macrostomidae</taxon>
        <taxon>Macrostomum</taxon>
    </lineage>
</organism>
<dbReference type="WBParaSite" id="maker-unitig_34485-snap-gene-0.1-mRNA-1">
    <property type="protein sequence ID" value="maker-unitig_34485-snap-gene-0.1-mRNA-1"/>
    <property type="gene ID" value="maker-unitig_34485-snap-gene-0.1"/>
</dbReference>
<protein>
    <submittedName>
        <fullName evidence="2">Anillin domain-containing protein</fullName>
    </submittedName>
</protein>
<evidence type="ECO:0000313" key="1">
    <source>
        <dbReference type="Proteomes" id="UP000095280"/>
    </source>
</evidence>
<dbReference type="Proteomes" id="UP000095280">
    <property type="component" value="Unplaced"/>
</dbReference>
<evidence type="ECO:0000313" key="2">
    <source>
        <dbReference type="WBParaSite" id="maker-unitig_34485-snap-gene-0.1-mRNA-1"/>
    </source>
</evidence>
<name>A0A1I8FH30_9PLAT</name>
<sequence length="684" mass="74077">MPTRAPAGGFGCPLCASQKLLAAQAQSLPQIGVAKKSLTLRRLKNDMKSLVLLKEEESEAADKVEIMTKNLMLLNPDRKKSLKPLRRLTMNQWMLLLLLLKLARQPLQRLRAKRQTSKLFGDVLSKIANEATSCGSFDRMLMTEMPNVSSAGGANCQGDPSLEAEDILQLPQQQQQQQPTPQHDFRSPCKQTLSSSIVRVSRALLTQWESASNWCPTSPTSQLADWVVALTGDLKERLDRLEQLVMLEESVLRQAPARPGPLCTTASQSVETCRILLLAGRERRRHYLGRGRPPQEQTAAAGIRRDAVSIASSASSSTAAAASAHAIAPVLSWLATLTRIAPEPDPAAADASSLRHHFACLLLCPEGRVIATELVSATLPDAVSSSKPVMLEIPNCVSVNQLKYNFQIMLSIYWMPALDDPAAAVAPAACCQPRLPCRWLRRVAREARVDFLVQFAAVSPLRRERQSTARTHASQLSRWRICYPAASMLASLEQAEAAGFQLVGETCLQLRDIVGATAEADAAAASLLTLRRPSTTSFVVASTAACPLATQLGRSLARAACPLRVLHRVVGDLAAWARLWTVLNPGAARGPGSQPEDSEQGLPCLQSIVGIAPEEVCVRRHTLSLRLAGSASQTDNLLLLNCEISRINGWFGARRFECRHAAAAQLGPGTGSEAGCRARLTPLN</sequence>
<keyword evidence="1" id="KW-1185">Reference proteome</keyword>